<keyword evidence="1" id="KW-1133">Transmembrane helix</keyword>
<gene>
    <name evidence="2" type="ORF">SAMN04488543_3072</name>
</gene>
<feature type="transmembrane region" description="Helical" evidence="1">
    <location>
        <begin position="17"/>
        <end position="38"/>
    </location>
</feature>
<evidence type="ECO:0000313" key="2">
    <source>
        <dbReference type="EMBL" id="SDT11573.1"/>
    </source>
</evidence>
<dbReference type="Proteomes" id="UP000199092">
    <property type="component" value="Chromosome I"/>
</dbReference>
<dbReference type="STRING" id="546871.SAMN04488543_3072"/>
<evidence type="ECO:0000313" key="3">
    <source>
        <dbReference type="Proteomes" id="UP000199092"/>
    </source>
</evidence>
<keyword evidence="1" id="KW-0812">Transmembrane</keyword>
<accession>A0A1H1XQT4</accession>
<keyword evidence="3" id="KW-1185">Reference proteome</keyword>
<name>A0A1H1XQT4_9ACTN</name>
<protein>
    <submittedName>
        <fullName evidence="2">Uncharacterized protein</fullName>
    </submittedName>
</protein>
<dbReference type="EMBL" id="LT629749">
    <property type="protein sequence ID" value="SDT11573.1"/>
    <property type="molecule type" value="Genomic_DNA"/>
</dbReference>
<proteinExistence type="predicted"/>
<dbReference type="RefSeq" id="WP_280949223.1">
    <property type="nucleotide sequence ID" value="NZ_LT629749.1"/>
</dbReference>
<sequence length="44" mass="4598">MTLGLLPLETELPLPPFAFGLIAFGLLVLLLAVTVAIGKGRPHS</sequence>
<evidence type="ECO:0000256" key="1">
    <source>
        <dbReference type="SAM" id="Phobius"/>
    </source>
</evidence>
<keyword evidence="1" id="KW-0472">Membrane</keyword>
<reference evidence="2 3" key="1">
    <citation type="submission" date="2016-10" db="EMBL/GenBank/DDBJ databases">
        <authorList>
            <person name="de Groot N.N."/>
        </authorList>
    </citation>
    <scope>NUCLEOTIDE SEQUENCE [LARGE SCALE GENOMIC DNA]</scope>
    <source>
        <strain evidence="2 3">DSM 21741</strain>
    </source>
</reference>
<dbReference type="AlphaFoldDB" id="A0A1H1XQT4"/>
<organism evidence="2 3">
    <name type="scientific">Friedmanniella luteola</name>
    <dbReference type="NCBI Taxonomy" id="546871"/>
    <lineage>
        <taxon>Bacteria</taxon>
        <taxon>Bacillati</taxon>
        <taxon>Actinomycetota</taxon>
        <taxon>Actinomycetes</taxon>
        <taxon>Propionibacteriales</taxon>
        <taxon>Nocardioidaceae</taxon>
        <taxon>Friedmanniella</taxon>
    </lineage>
</organism>